<dbReference type="Proteomes" id="UP000268192">
    <property type="component" value="Chromosome"/>
</dbReference>
<feature type="domain" description="Thioredoxin" evidence="4">
    <location>
        <begin position="13"/>
        <end position="206"/>
    </location>
</feature>
<organism evidence="5 6">
    <name type="scientific">Georhizobium profundi</name>
    <dbReference type="NCBI Taxonomy" id="2341112"/>
    <lineage>
        <taxon>Bacteria</taxon>
        <taxon>Pseudomonadati</taxon>
        <taxon>Pseudomonadota</taxon>
        <taxon>Alphaproteobacteria</taxon>
        <taxon>Hyphomicrobiales</taxon>
        <taxon>Rhizobiaceae</taxon>
        <taxon>Georhizobium</taxon>
    </lineage>
</organism>
<dbReference type="SUPFAM" id="SSF52833">
    <property type="entry name" value="Thioredoxin-like"/>
    <property type="match status" value="1"/>
</dbReference>
<accession>A0A3Q8XN14</accession>
<keyword evidence="6" id="KW-1185">Reference proteome</keyword>
<dbReference type="KEGG" id="abaw:D5400_00920"/>
<dbReference type="PANTHER" id="PTHR13887">
    <property type="entry name" value="GLUTATHIONE S-TRANSFERASE KAPPA"/>
    <property type="match status" value="1"/>
</dbReference>
<dbReference type="PANTHER" id="PTHR13887:SF56">
    <property type="entry name" value="THIOREDOXIN-LIKE REDUCTASE RV2466C"/>
    <property type="match status" value="1"/>
</dbReference>
<dbReference type="InterPro" id="IPR036249">
    <property type="entry name" value="Thioredoxin-like_sf"/>
</dbReference>
<feature type="signal peptide" evidence="3">
    <location>
        <begin position="1"/>
        <end position="25"/>
    </location>
</feature>
<protein>
    <submittedName>
        <fullName evidence="5">DsbA family protein</fullName>
    </submittedName>
</protein>
<dbReference type="OrthoDB" id="8478320at2"/>
<evidence type="ECO:0000256" key="3">
    <source>
        <dbReference type="SAM" id="SignalP"/>
    </source>
</evidence>
<proteinExistence type="inferred from homology"/>
<comment type="function">
    <text evidence="1">May be required for disulfide bond formation in some proteins.</text>
</comment>
<name>A0A3Q8XN14_9HYPH</name>
<keyword evidence="3" id="KW-0732">Signal</keyword>
<dbReference type="InterPro" id="IPR012336">
    <property type="entry name" value="Thioredoxin-like_fold"/>
</dbReference>
<dbReference type="RefSeq" id="WP_126006772.1">
    <property type="nucleotide sequence ID" value="NZ_CP032509.1"/>
</dbReference>
<evidence type="ECO:0000259" key="4">
    <source>
        <dbReference type="PROSITE" id="PS51352"/>
    </source>
</evidence>
<feature type="chain" id="PRO_5018734593" evidence="3">
    <location>
        <begin position="26"/>
        <end position="210"/>
    </location>
</feature>
<sequence length="210" mass="23040">MKRRNVLYGLSALGAAAAFPALTLAQPTPEDLLAPGALAEKSFGPEDAPVTVIEYASLTCGHCRNFHLNVWPAFKEKYVDTGKVRFIMREFPFDPRSSAGFMLARCAGDDKWYATIDLLYRTQDNWARSSDGSGSLKAVMGMTGMDEAAFEACLRNEELQQQVQAVFEAGREFGVDSTPTFFVNGEMYKGVLSIDRFSEIVDPLIAASGQ</sequence>
<evidence type="ECO:0000256" key="2">
    <source>
        <dbReference type="ARBA" id="ARBA00005791"/>
    </source>
</evidence>
<evidence type="ECO:0000313" key="6">
    <source>
        <dbReference type="Proteomes" id="UP000268192"/>
    </source>
</evidence>
<comment type="similarity">
    <text evidence="2">Belongs to the thioredoxin family. DsbA subfamily.</text>
</comment>
<evidence type="ECO:0000313" key="5">
    <source>
        <dbReference type="EMBL" id="AZN70023.1"/>
    </source>
</evidence>
<dbReference type="Gene3D" id="3.40.30.10">
    <property type="entry name" value="Glutaredoxin"/>
    <property type="match status" value="1"/>
</dbReference>
<dbReference type="InterPro" id="IPR013766">
    <property type="entry name" value="Thioredoxin_domain"/>
</dbReference>
<gene>
    <name evidence="5" type="ORF">D5400_00920</name>
</gene>
<evidence type="ECO:0000256" key="1">
    <source>
        <dbReference type="ARBA" id="ARBA00003565"/>
    </source>
</evidence>
<dbReference type="AlphaFoldDB" id="A0A3Q8XN14"/>
<reference evidence="5 6" key="1">
    <citation type="submission" date="2018-09" db="EMBL/GenBank/DDBJ databases">
        <title>Marinorhizobium profundi gen. nov., sp. nov., isolated from a deep-sea sediment sample from the New Britain Trench and proposal of Marinorhizobiaceae fam. nov. in the order Rhizobiales of the class Alphaproteobacteria.</title>
        <authorList>
            <person name="Cao J."/>
        </authorList>
    </citation>
    <scope>NUCLEOTIDE SEQUENCE [LARGE SCALE GENOMIC DNA]</scope>
    <source>
        <strain evidence="5 6">WS11</strain>
    </source>
</reference>
<dbReference type="EMBL" id="CP032509">
    <property type="protein sequence ID" value="AZN70023.1"/>
    <property type="molecule type" value="Genomic_DNA"/>
</dbReference>
<dbReference type="Pfam" id="PF13462">
    <property type="entry name" value="Thioredoxin_4"/>
    <property type="match status" value="1"/>
</dbReference>
<dbReference type="PROSITE" id="PS51352">
    <property type="entry name" value="THIOREDOXIN_2"/>
    <property type="match status" value="1"/>
</dbReference>